<dbReference type="Proteomes" id="UP000515150">
    <property type="component" value="Chromosome 7"/>
</dbReference>
<feature type="transmembrane region" description="Helical" evidence="6">
    <location>
        <begin position="288"/>
        <end position="309"/>
    </location>
</feature>
<feature type="transmembrane region" description="Helical" evidence="6">
    <location>
        <begin position="329"/>
        <end position="348"/>
    </location>
</feature>
<dbReference type="InterPro" id="IPR036513">
    <property type="entry name" value="STAS_dom_sf"/>
</dbReference>
<feature type="region of interest" description="Disordered" evidence="5">
    <location>
        <begin position="601"/>
        <end position="622"/>
    </location>
</feature>
<evidence type="ECO:0000256" key="5">
    <source>
        <dbReference type="SAM" id="MobiDB-lite"/>
    </source>
</evidence>
<evidence type="ECO:0000256" key="1">
    <source>
        <dbReference type="ARBA" id="ARBA00004141"/>
    </source>
</evidence>
<feature type="transmembrane region" description="Helical" evidence="6">
    <location>
        <begin position="470"/>
        <end position="495"/>
    </location>
</feature>
<dbReference type="GeneID" id="114858525"/>
<evidence type="ECO:0000259" key="7">
    <source>
        <dbReference type="PROSITE" id="PS50801"/>
    </source>
</evidence>
<evidence type="ECO:0000256" key="3">
    <source>
        <dbReference type="ARBA" id="ARBA00022989"/>
    </source>
</evidence>
<dbReference type="RefSeq" id="XP_055366372.1">
    <property type="nucleotide sequence ID" value="XM_055510397.1"/>
</dbReference>
<feature type="transmembrane region" description="Helical" evidence="6">
    <location>
        <begin position="400"/>
        <end position="420"/>
    </location>
</feature>
<reference evidence="9" key="1">
    <citation type="submission" date="2025-08" db="UniProtKB">
        <authorList>
            <consortium name="RefSeq"/>
        </authorList>
    </citation>
    <scope>IDENTIFICATION</scope>
</reference>
<evidence type="ECO:0000256" key="6">
    <source>
        <dbReference type="SAM" id="Phobius"/>
    </source>
</evidence>
<dbReference type="Pfam" id="PF01740">
    <property type="entry name" value="STAS"/>
    <property type="match status" value="1"/>
</dbReference>
<dbReference type="Gene3D" id="3.30.750.24">
    <property type="entry name" value="STAS domain"/>
    <property type="match status" value="1"/>
</dbReference>
<dbReference type="InterPro" id="IPR001902">
    <property type="entry name" value="SLC26A/SulP_fam"/>
</dbReference>
<dbReference type="InterPro" id="IPR018045">
    <property type="entry name" value="S04_transporter_CS"/>
</dbReference>
<dbReference type="GO" id="GO:0016020">
    <property type="term" value="C:membrane"/>
    <property type="evidence" value="ECO:0007669"/>
    <property type="project" value="UniProtKB-SubCell"/>
</dbReference>
<dbReference type="PROSITE" id="PS01130">
    <property type="entry name" value="SLC26A"/>
    <property type="match status" value="1"/>
</dbReference>
<feature type="domain" description="STAS" evidence="7">
    <location>
        <begin position="519"/>
        <end position="703"/>
    </location>
</feature>
<proteinExistence type="predicted"/>
<protein>
    <submittedName>
        <fullName evidence="9">Solute carrier family 26 member 6-like isoform X1</fullName>
    </submittedName>
</protein>
<dbReference type="PROSITE" id="PS50801">
    <property type="entry name" value="STAS"/>
    <property type="match status" value="1"/>
</dbReference>
<feature type="transmembrane region" description="Helical" evidence="6">
    <location>
        <begin position="369"/>
        <end position="388"/>
    </location>
</feature>
<dbReference type="InterPro" id="IPR002645">
    <property type="entry name" value="STAS_dom"/>
</dbReference>
<dbReference type="AlphaFoldDB" id="A0A9W2XXK0"/>
<dbReference type="SUPFAM" id="SSF52091">
    <property type="entry name" value="SpoIIaa-like"/>
    <property type="match status" value="1"/>
</dbReference>
<name>A0A9W2XXK0_BETSP</name>
<evidence type="ECO:0000313" key="9">
    <source>
        <dbReference type="RefSeq" id="XP_055366372.1"/>
    </source>
</evidence>
<organism evidence="8 9">
    <name type="scientific">Betta splendens</name>
    <name type="common">Siamese fighting fish</name>
    <dbReference type="NCBI Taxonomy" id="158456"/>
    <lineage>
        <taxon>Eukaryota</taxon>
        <taxon>Metazoa</taxon>
        <taxon>Chordata</taxon>
        <taxon>Craniata</taxon>
        <taxon>Vertebrata</taxon>
        <taxon>Euteleostomi</taxon>
        <taxon>Actinopterygii</taxon>
        <taxon>Neopterygii</taxon>
        <taxon>Teleostei</taxon>
        <taxon>Neoteleostei</taxon>
        <taxon>Acanthomorphata</taxon>
        <taxon>Anabantaria</taxon>
        <taxon>Anabantiformes</taxon>
        <taxon>Anabantoidei</taxon>
        <taxon>Osphronemidae</taxon>
        <taxon>Betta</taxon>
    </lineage>
</organism>
<feature type="transmembrane region" description="Helical" evidence="6">
    <location>
        <begin position="256"/>
        <end position="276"/>
    </location>
</feature>
<keyword evidence="2 6" id="KW-0812">Transmembrane</keyword>
<dbReference type="OrthoDB" id="288203at2759"/>
<evidence type="ECO:0000256" key="4">
    <source>
        <dbReference type="ARBA" id="ARBA00023136"/>
    </source>
</evidence>
<accession>A0A9W2XXK0</accession>
<sequence>MDPDDSDYFVQREILDAERLDEVAQKGTRSSKPTAAERLKDSFRCSASRLGLAVLARVPVLGWLPRYAVRENLLGDVISGCSVAVMHLPQGLAYASLAGLRPVFGLYTSFYPVLVYFLFGTSRHISIGTFAVTSIMVGSVVQRLAPDAGPAANGTNQTAGDADALDADRVRVAASFAVLTGLVQILLGAVRFGFMVTYLSGPMIRAYTTGSAVLVCVSQLKDIFGVRPSRFTGPLSAVYTLIDICRLLPETNLAQLLVSAVALVALVVIKEINACYRTKLPLPVPVELLLIIAATLAAHFGSLNVNYGVSVVGEIPSGLRAPLAPDATLFTQMMGDALAVAVVSYTITISLAKTFALKHSYKVDSNQELVALGLSNAVGGCFLCYPVTASMSRTLVQETTGARTQVAGIFSSVILLVAILELGPLFENLPKAILAAIVIVNLKGMFMQAVDVRMLWRTNKADLLVWLVTFTSTVLLNLDLGLAVSVGFAMFTLILRMQRPQYSILGHVSGTDLYLDTDTYKEAKEITGIKIFRSSTTINYTNAEMFVDALQDKSGIDFGKLLLAKRKQEAALKSEQEKEKKTQKTGVELLSSGTFTFKEFNREELSERPRSQSKSHVSDRSLAESSGFTSATLFNADADTGRHGDYTINQTSSHCDEEAVRSDTHSIVLDLSATSFVDTVSVNTLKNIFSNLGQIQLNVYLAGCQGKSDAARQSPGRARFSRTRALKRCLGLSSVLSVEPQRLTHNDKMISPPHASFRQRASWSSWRLLVSSPSPSQRAGCSSRFTTPCFLF</sequence>
<keyword evidence="8" id="KW-1185">Reference proteome</keyword>
<keyword evidence="4 6" id="KW-0472">Membrane</keyword>
<dbReference type="NCBIfam" id="TIGR00815">
    <property type="entry name" value="sulP"/>
    <property type="match status" value="1"/>
</dbReference>
<comment type="subcellular location">
    <subcellularLocation>
        <location evidence="1">Membrane</location>
        <topology evidence="1">Multi-pass membrane protein</topology>
    </subcellularLocation>
</comment>
<evidence type="ECO:0000256" key="2">
    <source>
        <dbReference type="ARBA" id="ARBA00022692"/>
    </source>
</evidence>
<feature type="transmembrane region" description="Helical" evidence="6">
    <location>
        <begin position="172"/>
        <end position="194"/>
    </location>
</feature>
<feature type="transmembrane region" description="Helical" evidence="6">
    <location>
        <begin position="92"/>
        <end position="119"/>
    </location>
</feature>
<keyword evidence="3 6" id="KW-1133">Transmembrane helix</keyword>
<evidence type="ECO:0000313" key="8">
    <source>
        <dbReference type="Proteomes" id="UP000515150"/>
    </source>
</evidence>
<dbReference type="PANTHER" id="PTHR11814">
    <property type="entry name" value="SULFATE TRANSPORTER"/>
    <property type="match status" value="1"/>
</dbReference>
<dbReference type="Pfam" id="PF00916">
    <property type="entry name" value="Sulfate_transp"/>
    <property type="match status" value="1"/>
</dbReference>
<dbReference type="InterPro" id="IPR011547">
    <property type="entry name" value="SLC26A/SulP_dom"/>
</dbReference>
<dbReference type="GO" id="GO:0008271">
    <property type="term" value="F:secondary active sulfate transmembrane transporter activity"/>
    <property type="evidence" value="ECO:0007669"/>
    <property type="project" value="InterPro"/>
</dbReference>
<gene>
    <name evidence="9" type="primary">LOC114858525</name>
</gene>